<name>A0A9N9HQS3_9GLOM</name>
<proteinExistence type="predicted"/>
<keyword evidence="3" id="KW-1185">Reference proteome</keyword>
<feature type="compositionally biased region" description="Pro residues" evidence="1">
    <location>
        <begin position="104"/>
        <end position="143"/>
    </location>
</feature>
<feature type="region of interest" description="Disordered" evidence="1">
    <location>
        <begin position="100"/>
        <end position="149"/>
    </location>
</feature>
<dbReference type="OrthoDB" id="2335238at2759"/>
<dbReference type="EMBL" id="CAJVPQ010007830">
    <property type="protein sequence ID" value="CAG8700963.1"/>
    <property type="molecule type" value="Genomic_DNA"/>
</dbReference>
<organism evidence="2 3">
    <name type="scientific">Funneliformis caledonium</name>
    <dbReference type="NCBI Taxonomy" id="1117310"/>
    <lineage>
        <taxon>Eukaryota</taxon>
        <taxon>Fungi</taxon>
        <taxon>Fungi incertae sedis</taxon>
        <taxon>Mucoromycota</taxon>
        <taxon>Glomeromycotina</taxon>
        <taxon>Glomeromycetes</taxon>
        <taxon>Glomerales</taxon>
        <taxon>Glomeraceae</taxon>
        <taxon>Funneliformis</taxon>
    </lineage>
</organism>
<dbReference type="Proteomes" id="UP000789570">
    <property type="component" value="Unassembled WGS sequence"/>
</dbReference>
<evidence type="ECO:0000313" key="2">
    <source>
        <dbReference type="EMBL" id="CAG8700963.1"/>
    </source>
</evidence>
<feature type="region of interest" description="Disordered" evidence="1">
    <location>
        <begin position="23"/>
        <end position="53"/>
    </location>
</feature>
<sequence length="214" mass="24504">MEGASSSFNFNFAERDVQLLNESKFRNSEENEDFSNNDSDNDSDASWESFDKQAFNELPELEQFVFNQEEYIKAQTELEQEIIVSGENDDYYQDDIEKTLFSSLPPPSSSPPPPLISTEIPPPPIPTEIPPPSTSTETPPPTPIEKRKSEWDDVKWKEVGVKLAQKVWNSRKALSARKSKIQLPSFLSNYYATFLTFLTSFFDGLLSEIFKRKL</sequence>
<gene>
    <name evidence="2" type="ORF">FCALED_LOCUS13473</name>
</gene>
<protein>
    <submittedName>
        <fullName evidence="2">10069_t:CDS:1</fullName>
    </submittedName>
</protein>
<evidence type="ECO:0000313" key="3">
    <source>
        <dbReference type="Proteomes" id="UP000789570"/>
    </source>
</evidence>
<feature type="non-terminal residue" evidence="2">
    <location>
        <position position="214"/>
    </location>
</feature>
<feature type="compositionally biased region" description="Acidic residues" evidence="1">
    <location>
        <begin position="30"/>
        <end position="45"/>
    </location>
</feature>
<accession>A0A9N9HQS3</accession>
<comment type="caution">
    <text evidence="2">The sequence shown here is derived from an EMBL/GenBank/DDBJ whole genome shotgun (WGS) entry which is preliminary data.</text>
</comment>
<evidence type="ECO:0000256" key="1">
    <source>
        <dbReference type="SAM" id="MobiDB-lite"/>
    </source>
</evidence>
<dbReference type="AlphaFoldDB" id="A0A9N9HQS3"/>
<reference evidence="2" key="1">
    <citation type="submission" date="2021-06" db="EMBL/GenBank/DDBJ databases">
        <authorList>
            <person name="Kallberg Y."/>
            <person name="Tangrot J."/>
            <person name="Rosling A."/>
        </authorList>
    </citation>
    <scope>NUCLEOTIDE SEQUENCE</scope>
    <source>
        <strain evidence="2">UK204</strain>
    </source>
</reference>